<evidence type="ECO:0000256" key="2">
    <source>
        <dbReference type="ARBA" id="ARBA00022485"/>
    </source>
</evidence>
<dbReference type="InterPro" id="IPR007197">
    <property type="entry name" value="rSAM"/>
</dbReference>
<feature type="domain" description="Radical SAM core" evidence="7">
    <location>
        <begin position="15"/>
        <end position="240"/>
    </location>
</feature>
<evidence type="ECO:0000313" key="9">
    <source>
        <dbReference type="Proteomes" id="UP001231941"/>
    </source>
</evidence>
<comment type="cofactor">
    <cofactor evidence="1">
        <name>[4Fe-4S] cluster</name>
        <dbReference type="ChEBI" id="CHEBI:49883"/>
    </cofactor>
</comment>
<proteinExistence type="predicted"/>
<keyword evidence="4" id="KW-0479">Metal-binding</keyword>
<accession>A0ABT9J0Y7</accession>
<keyword evidence="3" id="KW-0949">S-adenosyl-L-methionine</keyword>
<dbReference type="SFLD" id="SFLDS00029">
    <property type="entry name" value="Radical_SAM"/>
    <property type="match status" value="1"/>
</dbReference>
<gene>
    <name evidence="8" type="ORF">Q5Y73_14165</name>
</gene>
<dbReference type="EMBL" id="JAVAMP010000006">
    <property type="protein sequence ID" value="MDP5275258.1"/>
    <property type="molecule type" value="Genomic_DNA"/>
</dbReference>
<sequence length="323" mass="36697">MNNSALDISVLGKYLSDRSQEFIIFPTEKCNFRCTYCYEDYTLGRMSKDTISGVKALFKRRASDLDNLYISWFGGEPLIADDIVLDISAYASQLIQMYPGLKYRSSMTTNGYYLTPPTFSKLTAVGVLDYQISLDGSKETHDRTRILSGGKETFDIIWENLLSIRDSSEPVTITLRVHFDSETITQIDQLIEDIKREFIHDIRFSVLFKTIDRLGGPNDDKIKVFSFEEKKIALKTLKHKLYGKDFVETEEPYVCYASRPNSLTIRADGSIGKCTVALNDSRNNIGKLNPNGTLELNEQKIAYWLRGFSTLDLATLSCPLLND</sequence>
<dbReference type="PANTHER" id="PTHR43787">
    <property type="entry name" value="FEMO COFACTOR BIOSYNTHESIS PROTEIN NIFB-RELATED"/>
    <property type="match status" value="1"/>
</dbReference>
<dbReference type="PROSITE" id="PS51918">
    <property type="entry name" value="RADICAL_SAM"/>
    <property type="match status" value="1"/>
</dbReference>
<evidence type="ECO:0000259" key="7">
    <source>
        <dbReference type="PROSITE" id="PS51918"/>
    </source>
</evidence>
<keyword evidence="5" id="KW-0408">Iron</keyword>
<evidence type="ECO:0000256" key="1">
    <source>
        <dbReference type="ARBA" id="ARBA00001966"/>
    </source>
</evidence>
<organism evidence="8 9">
    <name type="scientific">Chengkuizengella axinellae</name>
    <dbReference type="NCBI Taxonomy" id="3064388"/>
    <lineage>
        <taxon>Bacteria</taxon>
        <taxon>Bacillati</taxon>
        <taxon>Bacillota</taxon>
        <taxon>Bacilli</taxon>
        <taxon>Bacillales</taxon>
        <taxon>Paenibacillaceae</taxon>
        <taxon>Chengkuizengella</taxon>
    </lineage>
</organism>
<dbReference type="CDD" id="cd01335">
    <property type="entry name" value="Radical_SAM"/>
    <property type="match status" value="1"/>
</dbReference>
<comment type="caution">
    <text evidence="8">The sequence shown here is derived from an EMBL/GenBank/DDBJ whole genome shotgun (WGS) entry which is preliminary data.</text>
</comment>
<evidence type="ECO:0000313" key="8">
    <source>
        <dbReference type="EMBL" id="MDP5275258.1"/>
    </source>
</evidence>
<keyword evidence="6" id="KW-0411">Iron-sulfur</keyword>
<dbReference type="Gene3D" id="3.20.20.70">
    <property type="entry name" value="Aldolase class I"/>
    <property type="match status" value="1"/>
</dbReference>
<keyword evidence="9" id="KW-1185">Reference proteome</keyword>
<dbReference type="InterPro" id="IPR013785">
    <property type="entry name" value="Aldolase_TIM"/>
</dbReference>
<dbReference type="SFLD" id="SFLDG01067">
    <property type="entry name" value="SPASM/twitch_domain_containing"/>
    <property type="match status" value="1"/>
</dbReference>
<dbReference type="Pfam" id="PF04055">
    <property type="entry name" value="Radical_SAM"/>
    <property type="match status" value="1"/>
</dbReference>
<protein>
    <submittedName>
        <fullName evidence="8">Radical SAM protein</fullName>
    </submittedName>
</protein>
<evidence type="ECO:0000256" key="5">
    <source>
        <dbReference type="ARBA" id="ARBA00023004"/>
    </source>
</evidence>
<dbReference type="RefSeq" id="WP_305992566.1">
    <property type="nucleotide sequence ID" value="NZ_JAVAMP010000006.1"/>
</dbReference>
<dbReference type="Proteomes" id="UP001231941">
    <property type="component" value="Unassembled WGS sequence"/>
</dbReference>
<dbReference type="PANTHER" id="PTHR43787:SF3">
    <property type="entry name" value="ARYLSULFATASE REGULATORY PROTEIN"/>
    <property type="match status" value="1"/>
</dbReference>
<dbReference type="SUPFAM" id="SSF102114">
    <property type="entry name" value="Radical SAM enzymes"/>
    <property type="match status" value="1"/>
</dbReference>
<evidence type="ECO:0000256" key="4">
    <source>
        <dbReference type="ARBA" id="ARBA00022723"/>
    </source>
</evidence>
<evidence type="ECO:0000256" key="3">
    <source>
        <dbReference type="ARBA" id="ARBA00022691"/>
    </source>
</evidence>
<reference evidence="8 9" key="1">
    <citation type="submission" date="2023-08" db="EMBL/GenBank/DDBJ databases">
        <authorList>
            <person name="Park J.-S."/>
        </authorList>
    </citation>
    <scope>NUCLEOTIDE SEQUENCE [LARGE SCALE GENOMIC DNA]</scope>
    <source>
        <strain evidence="8 9">2205SS18-9</strain>
    </source>
</reference>
<evidence type="ECO:0000256" key="6">
    <source>
        <dbReference type="ARBA" id="ARBA00023014"/>
    </source>
</evidence>
<name>A0ABT9J0Y7_9BACL</name>
<keyword evidence="2" id="KW-0004">4Fe-4S</keyword>
<dbReference type="InterPro" id="IPR058240">
    <property type="entry name" value="rSAM_sf"/>
</dbReference>